<dbReference type="EMBL" id="LSSL01005360">
    <property type="protein sequence ID" value="OLY78889.1"/>
    <property type="molecule type" value="Genomic_DNA"/>
</dbReference>
<feature type="region of interest" description="Disordered" evidence="1">
    <location>
        <begin position="103"/>
        <end position="207"/>
    </location>
</feature>
<evidence type="ECO:0000313" key="2">
    <source>
        <dbReference type="EMBL" id="OLY78889.1"/>
    </source>
</evidence>
<accession>A0A1R0GPS2</accession>
<evidence type="ECO:0000256" key="1">
    <source>
        <dbReference type="SAM" id="MobiDB-lite"/>
    </source>
</evidence>
<protein>
    <submittedName>
        <fullName evidence="2">Uncharacterized protein</fullName>
    </submittedName>
</protein>
<proteinExistence type="predicted"/>
<name>A0A1R0GPS2_9FUNG</name>
<reference evidence="2 3" key="1">
    <citation type="journal article" date="2016" name="Mol. Biol. Evol.">
        <title>Genome-Wide Survey of Gut Fungi (Harpellales) Reveals the First Horizontally Transferred Ubiquitin Gene from a Mosquito Host.</title>
        <authorList>
            <person name="Wang Y."/>
            <person name="White M.M."/>
            <person name="Kvist S."/>
            <person name="Moncalvo J.M."/>
        </authorList>
    </citation>
    <scope>NUCLEOTIDE SEQUENCE [LARGE SCALE GENOMIC DNA]</scope>
    <source>
        <strain evidence="2 3">ALG-7-W6</strain>
    </source>
</reference>
<dbReference type="Proteomes" id="UP000187455">
    <property type="component" value="Unassembled WGS sequence"/>
</dbReference>
<feature type="compositionally biased region" description="Low complexity" evidence="1">
    <location>
        <begin position="103"/>
        <end position="112"/>
    </location>
</feature>
<evidence type="ECO:0000313" key="3">
    <source>
        <dbReference type="Proteomes" id="UP000187455"/>
    </source>
</evidence>
<feature type="compositionally biased region" description="Polar residues" evidence="1">
    <location>
        <begin position="113"/>
        <end position="124"/>
    </location>
</feature>
<dbReference type="AlphaFoldDB" id="A0A1R0GPS2"/>
<comment type="caution">
    <text evidence="2">The sequence shown here is derived from an EMBL/GenBank/DDBJ whole genome shotgun (WGS) entry which is preliminary data.</text>
</comment>
<keyword evidence="3" id="KW-1185">Reference proteome</keyword>
<organism evidence="2 3">
    <name type="scientific">Smittium mucronatum</name>
    <dbReference type="NCBI Taxonomy" id="133383"/>
    <lineage>
        <taxon>Eukaryota</taxon>
        <taxon>Fungi</taxon>
        <taxon>Fungi incertae sedis</taxon>
        <taxon>Zoopagomycota</taxon>
        <taxon>Kickxellomycotina</taxon>
        <taxon>Harpellomycetes</taxon>
        <taxon>Harpellales</taxon>
        <taxon>Legeriomycetaceae</taxon>
        <taxon>Smittium</taxon>
    </lineage>
</organism>
<feature type="compositionally biased region" description="Polar residues" evidence="1">
    <location>
        <begin position="171"/>
        <end position="196"/>
    </location>
</feature>
<sequence>MANISKLLESTPLPIDTLVAHKAEPYRRDLKARNLQRTAEKAAEYAALQAEFNRTRRAARTRWEESVRAGQASDTGFADLMDRYAASKESDFYRPVLASPAAPATNAATRASIQRTAPSGTGTSRRLDPISSFVPSDDDADEVAGFYSDSDSDSEPEPARNSNPLAVFSGKNPSDLATYQRISNGPKTGVPNNQPNIEVLENEDYVP</sequence>
<gene>
    <name evidence="2" type="ORF">AYI68_g7054</name>
</gene>